<keyword evidence="5" id="KW-1185">Reference proteome</keyword>
<evidence type="ECO:0000313" key="4">
    <source>
        <dbReference type="EMBL" id="GAA1760073.1"/>
    </source>
</evidence>
<dbReference type="SUPFAM" id="SSF53448">
    <property type="entry name" value="Nucleotide-diphospho-sugar transferases"/>
    <property type="match status" value="1"/>
</dbReference>
<dbReference type="InterPro" id="IPR005835">
    <property type="entry name" value="NTP_transferase_dom"/>
</dbReference>
<dbReference type="Proteomes" id="UP001501475">
    <property type="component" value="Unassembled WGS sequence"/>
</dbReference>
<dbReference type="Gene3D" id="3.90.550.10">
    <property type="entry name" value="Spore Coat Polysaccharide Biosynthesis Protein SpsA, Chain A"/>
    <property type="match status" value="1"/>
</dbReference>
<evidence type="ECO:0000313" key="5">
    <source>
        <dbReference type="Proteomes" id="UP001501475"/>
    </source>
</evidence>
<protein>
    <submittedName>
        <fullName evidence="4">NDP-sugar synthase</fullName>
    </submittedName>
</protein>
<dbReference type="Pfam" id="PF00483">
    <property type="entry name" value="NTP_transferase"/>
    <property type="match status" value="1"/>
</dbReference>
<dbReference type="Gene3D" id="2.160.10.10">
    <property type="entry name" value="Hexapeptide repeat proteins"/>
    <property type="match status" value="1"/>
</dbReference>
<dbReference type="InterPro" id="IPR029044">
    <property type="entry name" value="Nucleotide-diphossugar_trans"/>
</dbReference>
<organism evidence="4 5">
    <name type="scientific">Nostocoides vanveenii</name>
    <dbReference type="NCBI Taxonomy" id="330835"/>
    <lineage>
        <taxon>Bacteria</taxon>
        <taxon>Bacillati</taxon>
        <taxon>Actinomycetota</taxon>
        <taxon>Actinomycetes</taxon>
        <taxon>Micrococcales</taxon>
        <taxon>Intrasporangiaceae</taxon>
        <taxon>Nostocoides</taxon>
    </lineage>
</organism>
<evidence type="ECO:0000259" key="2">
    <source>
        <dbReference type="Pfam" id="PF00483"/>
    </source>
</evidence>
<gene>
    <name evidence="4" type="ORF">GCM10009810_19380</name>
</gene>
<reference evidence="5" key="1">
    <citation type="journal article" date="2019" name="Int. J. Syst. Evol. Microbiol.">
        <title>The Global Catalogue of Microorganisms (GCM) 10K type strain sequencing project: providing services to taxonomists for standard genome sequencing and annotation.</title>
        <authorList>
            <consortium name="The Broad Institute Genomics Platform"/>
            <consortium name="The Broad Institute Genome Sequencing Center for Infectious Disease"/>
            <person name="Wu L."/>
            <person name="Ma J."/>
        </authorList>
    </citation>
    <scope>NUCLEOTIDE SEQUENCE [LARGE SCALE GENOMIC DNA]</scope>
    <source>
        <strain evidence="5">JCM 15591</strain>
    </source>
</reference>
<dbReference type="InterPro" id="IPR056729">
    <property type="entry name" value="GMPPB_C"/>
</dbReference>
<comment type="caution">
    <text evidence="4">The sequence shown here is derived from an EMBL/GenBank/DDBJ whole genome shotgun (WGS) entry which is preliminary data.</text>
</comment>
<evidence type="ECO:0000256" key="1">
    <source>
        <dbReference type="ARBA" id="ARBA00007274"/>
    </source>
</evidence>
<accession>A0ABP4WSS6</accession>
<name>A0ABP4WSS6_9MICO</name>
<evidence type="ECO:0000259" key="3">
    <source>
        <dbReference type="Pfam" id="PF25087"/>
    </source>
</evidence>
<dbReference type="EMBL" id="BAAAPN010000045">
    <property type="protein sequence ID" value="GAA1760073.1"/>
    <property type="molecule type" value="Genomic_DNA"/>
</dbReference>
<sequence length="326" mass="32889">MTRAIVLAGGFGTRMAPLTAHRPKHLLEVAGEPFLAHQLRWLAGHGVDVAVLATSYRAELFEPVFGPGSDVGLNLRYAVEPEPLGTGGALAHAIAALPETAPEDPIVVVNGDHFTRHDLGAQLAVLAGAPEADAVLLLRTVADATAYGSVVADAGGIVSAFVEKSPDPPSQEVNGGTYVLRRRVIDAIGPGVVSLEREVLPRLVAAGGVRAYREQADWIDVGTPAALVLTSAQIVRSRGLERIIGAGATVDPSAIVDGGSVIGADAHVGAGAAVHGCVLMPGASVGAGARVRASVLGRGAVVGPGAALEAGALGDAERFPSAATAE</sequence>
<dbReference type="CDD" id="cd04181">
    <property type="entry name" value="NTP_transferase"/>
    <property type="match status" value="1"/>
</dbReference>
<dbReference type="RefSeq" id="WP_344065370.1">
    <property type="nucleotide sequence ID" value="NZ_BAAAPN010000045.1"/>
</dbReference>
<feature type="domain" description="Mannose-1-phosphate guanyltransferase C-terminal" evidence="3">
    <location>
        <begin position="243"/>
        <end position="310"/>
    </location>
</feature>
<dbReference type="InterPro" id="IPR050486">
    <property type="entry name" value="Mannose-1P_guanyltransferase"/>
</dbReference>
<dbReference type="Pfam" id="PF25087">
    <property type="entry name" value="GMPPB_C"/>
    <property type="match status" value="1"/>
</dbReference>
<comment type="similarity">
    <text evidence="1">Belongs to the transferase hexapeptide repeat family.</text>
</comment>
<dbReference type="PANTHER" id="PTHR22572">
    <property type="entry name" value="SUGAR-1-PHOSPHATE GUANYL TRANSFERASE"/>
    <property type="match status" value="1"/>
</dbReference>
<feature type="domain" description="Nucleotidyl transferase" evidence="2">
    <location>
        <begin position="4"/>
        <end position="233"/>
    </location>
</feature>
<proteinExistence type="inferred from homology"/>